<accession>A0A481Z346</accession>
<gene>
    <name evidence="1" type="ORF">LCPAC101_00640</name>
</gene>
<protein>
    <submittedName>
        <fullName evidence="1">Uncharacterized protein</fullName>
    </submittedName>
</protein>
<reference evidence="1" key="1">
    <citation type="journal article" date="2019" name="MBio">
        <title>Virus Genomes from Deep Sea Sediments Expand the Ocean Megavirome and Support Independent Origins of Viral Gigantism.</title>
        <authorList>
            <person name="Backstrom D."/>
            <person name="Yutin N."/>
            <person name="Jorgensen S.L."/>
            <person name="Dharamshi J."/>
            <person name="Homa F."/>
            <person name="Zaremba-Niedwiedzka K."/>
            <person name="Spang A."/>
            <person name="Wolf Y.I."/>
            <person name="Koonin E.V."/>
            <person name="Ettema T.J."/>
        </authorList>
    </citation>
    <scope>NUCLEOTIDE SEQUENCE</scope>
</reference>
<evidence type="ECO:0000313" key="1">
    <source>
        <dbReference type="EMBL" id="QBK89781.1"/>
    </source>
</evidence>
<organism evidence="1">
    <name type="scientific">Pithovirus LCPAC101</name>
    <dbReference type="NCBI Taxonomy" id="2506586"/>
    <lineage>
        <taxon>Viruses</taxon>
        <taxon>Pithoviruses</taxon>
    </lineage>
</organism>
<dbReference type="EMBL" id="MK500440">
    <property type="protein sequence ID" value="QBK89781.1"/>
    <property type="molecule type" value="Genomic_DNA"/>
</dbReference>
<proteinExistence type="predicted"/>
<sequence length="67" mass="7697">MEQLYQSVIRSDNIEDSMSKLGFGTSRSLFMYAHTVHNDDSLKYAFVTILARRSLVSAKTSFLMKMK</sequence>
<name>A0A481Z346_9VIRU</name>